<keyword evidence="3" id="KW-1185">Reference proteome</keyword>
<sequence length="415" mass="42435">MDETGAGGSSTATATSPSGETSSSSQEVFEPGATSSQSSGSATATTDGATTETDVAVPANNADQSSEPSTDAETSADHSNQLIFQIGSEHNAVLTSTSYQDIMIGSEGSNTFELSNTGKASIQEADVITNFDINNDYLQLSDGLTEEDLVFENVDLNHDGNHESTVIRLGEAGDILAVVLNTVLTDTTVLIKATSDNTDDNGIATSVEPESLSSSQSESTAWVNDDGAGSRAAAQATSPSGETSSIEAETFDPDGNSSQAQATAIATPEGASTSASTIPSSENPIDYLIGTASADILISDGGPDILIGGSGPDTFVVEKTTACASGCPSFITDFNLEEGDRIQLGAEFFFMDDIVLEPHDLDSDGIMESTAIQLASGGILAIVLSTVDPLGNTVLSKDAITPSLPPSQTPATLDF</sequence>
<comment type="caution">
    <text evidence="2">The sequence shown here is derived from an EMBL/GenBank/DDBJ whole genome shotgun (WGS) entry which is preliminary data.</text>
</comment>
<evidence type="ECO:0000313" key="3">
    <source>
        <dbReference type="Proteomes" id="UP000717364"/>
    </source>
</evidence>
<feature type="compositionally biased region" description="Low complexity" evidence="1">
    <location>
        <begin position="206"/>
        <end position="219"/>
    </location>
</feature>
<reference evidence="2" key="2">
    <citation type="journal article" date="2021" name="Mar. Drugs">
        <title>Genome Reduction and Secondary Metabolism of the Marine Sponge-Associated Cyanobacterium Leptothoe.</title>
        <authorList>
            <person name="Konstantinou D."/>
            <person name="Popin R.V."/>
            <person name="Fewer D.P."/>
            <person name="Sivonen K."/>
            <person name="Gkelis S."/>
        </authorList>
    </citation>
    <scope>NUCLEOTIDE SEQUENCE</scope>
    <source>
        <strain evidence="2">TAU-MAC 1115</strain>
    </source>
</reference>
<dbReference type="RefSeq" id="WP_215607523.1">
    <property type="nucleotide sequence ID" value="NZ_JADOES010000004.1"/>
</dbReference>
<gene>
    <name evidence="2" type="ORF">IXB50_03350</name>
</gene>
<dbReference type="InterPro" id="IPR001343">
    <property type="entry name" value="Hemolysn_Ca-bd"/>
</dbReference>
<proteinExistence type="predicted"/>
<dbReference type="Proteomes" id="UP000717364">
    <property type="component" value="Unassembled WGS sequence"/>
</dbReference>
<dbReference type="EMBL" id="JADOES010000004">
    <property type="protein sequence ID" value="MBT9314455.1"/>
    <property type="molecule type" value="Genomic_DNA"/>
</dbReference>
<dbReference type="Pfam" id="PF00353">
    <property type="entry name" value="HemolysinCabind"/>
    <property type="match status" value="1"/>
</dbReference>
<evidence type="ECO:0000256" key="1">
    <source>
        <dbReference type="SAM" id="MobiDB-lite"/>
    </source>
</evidence>
<reference evidence="2" key="1">
    <citation type="submission" date="2020-11" db="EMBL/GenBank/DDBJ databases">
        <authorList>
            <person name="Konstantinou D."/>
            <person name="Gkelis S."/>
            <person name="Popin R."/>
            <person name="Fewer D."/>
            <person name="Sivonen K."/>
        </authorList>
    </citation>
    <scope>NUCLEOTIDE SEQUENCE</scope>
    <source>
        <strain evidence="2">TAU-MAC 1115</strain>
    </source>
</reference>
<organism evidence="2 3">
    <name type="scientific">Leptothoe spongobia TAU-MAC 1115</name>
    <dbReference type="NCBI Taxonomy" id="1967444"/>
    <lineage>
        <taxon>Bacteria</taxon>
        <taxon>Bacillati</taxon>
        <taxon>Cyanobacteriota</taxon>
        <taxon>Cyanophyceae</taxon>
        <taxon>Nodosilineales</taxon>
        <taxon>Cymatolegaceae</taxon>
        <taxon>Leptothoe</taxon>
        <taxon>Leptothoe spongobia</taxon>
    </lineage>
</organism>
<dbReference type="SUPFAM" id="SSF51120">
    <property type="entry name" value="beta-Roll"/>
    <property type="match status" value="2"/>
</dbReference>
<evidence type="ECO:0000313" key="2">
    <source>
        <dbReference type="EMBL" id="MBT9314455.1"/>
    </source>
</evidence>
<dbReference type="Gene3D" id="2.150.10.10">
    <property type="entry name" value="Serralysin-like metalloprotease, C-terminal"/>
    <property type="match status" value="1"/>
</dbReference>
<dbReference type="InterPro" id="IPR018511">
    <property type="entry name" value="Hemolysin-typ_Ca-bd_CS"/>
</dbReference>
<feature type="compositionally biased region" description="Low complexity" evidence="1">
    <location>
        <begin position="9"/>
        <end position="25"/>
    </location>
</feature>
<feature type="compositionally biased region" description="Polar residues" evidence="1">
    <location>
        <begin position="235"/>
        <end position="247"/>
    </location>
</feature>
<name>A0A947GFN8_9CYAN</name>
<feature type="compositionally biased region" description="Low complexity" evidence="1">
    <location>
        <begin position="33"/>
        <end position="57"/>
    </location>
</feature>
<feature type="region of interest" description="Disordered" evidence="1">
    <location>
        <begin position="1"/>
        <end position="77"/>
    </location>
</feature>
<dbReference type="InterPro" id="IPR011049">
    <property type="entry name" value="Serralysin-like_metalloprot_C"/>
</dbReference>
<dbReference type="AlphaFoldDB" id="A0A947GFN8"/>
<feature type="region of interest" description="Disordered" evidence="1">
    <location>
        <begin position="195"/>
        <end position="279"/>
    </location>
</feature>
<feature type="compositionally biased region" description="Polar residues" evidence="1">
    <location>
        <begin position="61"/>
        <end position="77"/>
    </location>
</feature>
<protein>
    <submittedName>
        <fullName evidence="2">Uncharacterized protein</fullName>
    </submittedName>
</protein>
<feature type="compositionally biased region" description="Polar residues" evidence="1">
    <location>
        <begin position="255"/>
        <end position="279"/>
    </location>
</feature>
<dbReference type="GO" id="GO:0005509">
    <property type="term" value="F:calcium ion binding"/>
    <property type="evidence" value="ECO:0007669"/>
    <property type="project" value="InterPro"/>
</dbReference>
<dbReference type="PROSITE" id="PS00330">
    <property type="entry name" value="HEMOLYSIN_CALCIUM"/>
    <property type="match status" value="1"/>
</dbReference>
<accession>A0A947GFN8</accession>